<evidence type="ECO:0000256" key="2">
    <source>
        <dbReference type="SAM" id="SignalP"/>
    </source>
</evidence>
<feature type="domain" description="Fibronectin type-III" evidence="3">
    <location>
        <begin position="7142"/>
        <end position="7247"/>
    </location>
</feature>
<dbReference type="PANTHER" id="PTHR13817">
    <property type="entry name" value="TITIN"/>
    <property type="match status" value="1"/>
</dbReference>
<feature type="domain" description="Fibronectin type-III" evidence="3">
    <location>
        <begin position="2503"/>
        <end position="2608"/>
    </location>
</feature>
<name>A0A6G0XYE9_9STRA</name>
<feature type="domain" description="Fibronectin type-III" evidence="3">
    <location>
        <begin position="7042"/>
        <end position="7140"/>
    </location>
</feature>
<dbReference type="Gene3D" id="2.60.40.10">
    <property type="entry name" value="Immunoglobulins"/>
    <property type="match status" value="11"/>
</dbReference>
<keyword evidence="2" id="KW-0732">Signal</keyword>
<evidence type="ECO:0000256" key="1">
    <source>
        <dbReference type="ARBA" id="ARBA00022737"/>
    </source>
</evidence>
<dbReference type="Proteomes" id="UP000481153">
    <property type="component" value="Unassembled WGS sequence"/>
</dbReference>
<keyword evidence="1" id="KW-0677">Repeat</keyword>
<reference evidence="4 5" key="1">
    <citation type="submission" date="2019-07" db="EMBL/GenBank/DDBJ databases">
        <title>Genomics analysis of Aphanomyces spp. identifies a new class of oomycete effector associated with host adaptation.</title>
        <authorList>
            <person name="Gaulin E."/>
        </authorList>
    </citation>
    <scope>NUCLEOTIDE SEQUENCE [LARGE SCALE GENOMIC DNA]</scope>
    <source>
        <strain evidence="4 5">ATCC 201684</strain>
    </source>
</reference>
<dbReference type="SUPFAM" id="SSF49265">
    <property type="entry name" value="Fibronectin type III"/>
    <property type="match status" value="12"/>
</dbReference>
<protein>
    <recommendedName>
        <fullName evidence="3">Fibronectin type-III domain-containing protein</fullName>
    </recommendedName>
</protein>
<organism evidence="4 5">
    <name type="scientific">Aphanomyces euteiches</name>
    <dbReference type="NCBI Taxonomy" id="100861"/>
    <lineage>
        <taxon>Eukaryota</taxon>
        <taxon>Sar</taxon>
        <taxon>Stramenopiles</taxon>
        <taxon>Oomycota</taxon>
        <taxon>Saprolegniomycetes</taxon>
        <taxon>Saprolegniales</taxon>
        <taxon>Verrucalvaceae</taxon>
        <taxon>Aphanomyces</taxon>
    </lineage>
</organism>
<feature type="domain" description="Fibronectin type-III" evidence="3">
    <location>
        <begin position="2733"/>
        <end position="2839"/>
    </location>
</feature>
<feature type="signal peptide" evidence="2">
    <location>
        <begin position="1"/>
        <end position="28"/>
    </location>
</feature>
<sequence>MARATPKRWTAHFVKILFCLAVWPIVCAEVFYPDDVPNIPSNVLVLPVNQSAVRVQVQAPSGVKPLGSNGVPVLGYKIDVATRVPHVHTFSIQSPDGPITGGSYRLSFTNRFGTSTSFSCIRWNATSDEFLMALQSLSNVDGVIVTRSDIGAVPQGYVYTITFTGPVLSNGAQTNVLTGSAATCAPFASVNRRVTLSGAHVTTGAQGFVPEVWQLSSSESSLLAGITGTFDLSIGFEGNLVSLGKMVSVSAGSKVATTTPGNSLIGIVSRGDVIVIAGERFRIHATAPFTDSVVPLDSKHIRGANNVAVYGFDTMVGRVSVVQGSASVSTAADYTGSLKQGDAIQIAGLEFTVNAITAISLTLGTVGDATTTTNWPSSSDSRVTLMQRKKATFQANVEPTDLATQLTQLPGVGSVQVRRFGPTAQLGYQWLITFESLGPTSCPQSPCLHLDTHLLNEYGATCNTCSMSLSRYSSTAGVLPDYSTLSSTTEIGGAVFEVQSITTSADVSPIGGYFYLNFQSYYTSPASPGVLVKFDDTADDIATKLESLPTIGNVTVTRAPLGFGFQWLVTFLSNMGNQPLLSVDYALLTGINAAVTIAEVTRGVAPQFEAIVGGLPTNTSLGVRAFSKNAMGYSAGSDTMQQYGRGASSLVAKLMNVPDAPKITSIWPISFSQLGLSFTPPSASGGLISRYRLEATTDSTFGTPQILAVDATNPIPNDTYGTFQLTYGGLSTQLFSMDASAGTMEAAINLLPNLRPVTVSRSIYVLLGSPTSRVTAFSDTLGTLSTTSLTAAQIALLPTGCTVIVNQISFVVTTAPLVGDVSIKVTPSVQGTAAFPALVAQPGTYSLLRIDMSGNAPGAFGYRWLVKFGQEPLGIDLSSSETWSVSSTLASIAGSGALLPTPTVSTVQPAQTSPLHYTSLELSAEPWCNTYITGTSSPMQVIQFFASTTITAGSYKLTLDQQSTACISFNAVASGTPTSMKTLLEALPNVNSVSVEERTDYKTILLPGSATSKVTAFDAVNNVLSLVSTGSTGGLTAAQATSLSSGSIVRVAKNPTDIYQDICDFQVTASAVLNDVQLSVSLLNPTKTTCTAFTGDVRSLAIFEMKSYRIVFQGDYPTGKWPTLQVTSLGTGACAAFAPSVPVRSRVTTLLYEGACSSGNPEVQTLIADADTAIGGTFSLSYGGQTTPPLSVTTSSTTDITAAIQSLVPSSTSVIVTTNQYNSFGRAWQITFSPTADPIDVIQVNDAFLTGLNAEMHRYPAVEFVSTSQLDSLRGSFSIALGGEMTGSLGCAATMGKVLQALQSLNAIYSVLPVANIATDTNQIGFTQLQLTVTAVAGSNVLSGIQYKGAPIDPSIFLAIADSITIGTGPGETRTVVGVSSIDVTLDQNMVAAGSLSAAAGMLLSSTKAAPGVISTLAATIVSATIGSPTLILQPGHGWSINDVVSINGVSYSVLQVGGDGVTITLQTNYVGPAVVSSIPSLQAFKNQFVTSSDLTSMLAVGSKCWFSWPDGTTSEFVVSSPPSSRLVTVTGVVKQAIFMGKLRVSAGGYRYPIVFKSFSGDIKTIDAFPNPDWTGYLARLQTRRPHMTAPNTFTLGNPSQRQSVKFSATNVAAIGTGTTYTLTFRGETTSPIAWGAIATTPNDVKTALEALTIVDGVSVTSSVLGNGFMLIVTFWGTDYNIRTLPLMSSTLQVGANGDATQISIVHNIMTPSFPVTGSWPYYTSLASSTAYLLRVSASNEMGYGQASTVMTASTAMVAVLPSVPRGVTLSEHGPTWLGVSYRAPSYMGGAPINMYRVEWSSSASFDAGTGDYRNIKRLFEVQEVLSTFRSAASQGGTFTLSFGGFTTNPLPAACTAAQMTTELVAVTGNMNTEGTPIVVSRTVAGWGFSWKVTFMANLGNLANLRVDYTMLQGDFPQMLVREVTQGTQDIVLGDFTFEVQDVFTSSASPIGGTFTLSYNGFATQPIGVKATALEMQRALEALPTIDSAKVTKTVISSTLNTAVWSVTFANVVNNVLVGSGNIFRMLVDSTAFTSGSMARVDVAEKVKGTNPFRFRISDLISGSSYYVRVMAYNSQGFGSNSSPYAVGTPRTQPGPPLNVSTNVQDRNALVVSWSPPAVSGGLPVDQYKVEWFRGAGQPVQQTITTSATQGIQEIQRITNFASSPSLTGYFTLTFQGYTTGNIAWNALPTGSGSVKERLERLPSVGSVTVSRSTSLKAVANLYVILSTTTTAVAQAPITDVSTCCGFNNGDTLVIAGQTRTITGLAAGGTTITLSADPGLTTTPVQVFRSANGYQWTVTFGPMHVGDVPALLVSPSDNWGGTSPGIYVSTVQDGIAPISGTFRLTVPLSVNGIIMSEQTPPLPYNISDVALQSALEALSTVASVTVTRSVNGFGYNWYVLFVSESAADVQLIVPDGDGLIGPNVAIAASITQAGTPPTLYCESNGIAGSSHLVSSSATLTDVIPNLVTGVPYMTRVRAHTSEGWGLAAWGNPQFQVPRGPPTVPFNVVLMTLSSTLVKVAWTAPQSSGGSTISAYRIEWDSSATFANVALPGFNYVYTYVISSTTQGPTYFYNIPVAITTAFYVRVYALNDRGQSPAAYSVPASIVPTNVPPGPPQTPQLIVLSSTGYFVTWKPPSTNLPVFGGTGGLPVTQYMVEWDVSSTFDSPASFVMITGDQNEYVIGGRDVLTGVTSQVLTPGGTYFVRITAFNGLGASPATATVPPSLALSDQVPWPPQALNLTGVTSSSVLGQWTTPRFDGGASIRKYTLQYDSQQDYMSGGMVSVDVPVVHEQQMLQLATDPICEEQNVEATVQVTNERQTVRTTVVGVDEIQVVTTTCAPVVDEIQTVTTTATDRNEVQTLTLTGTDIDERQAVRTNLGGTAEVQTVTIGVSRVNAVQSFTLGFTGISSPSSITGTLILGLDTTRCAFCPVKVVLQTVDVTSAVTETSDTSGLTTTMANLLVTLQNIDSVSVSRVTTVNNVANTLTMVFEVTFVGLKVPGRVPLLNLQSTLGPLIPLTSVQTSATEVLIGSQPTYNAASLFKLYYTCEQYSDPTQTLTPFVGISTACQPTNQLCAACATAFDGTNIAVNVDLSSTVAVGAVLQIGPCVYGISGVTASQLTVDVNNVGMYCSRFTGKSFAVYTAKVLPTITNLVMNQGSGSVMYPETATVIAGQFLNSLSKAVAVVATPVISNSFVGTSYAITFSGQSGTVPLMTCDASSMVVTSGTKSCTVARTTLGSMIYGTFTLSLPRVSDGVVFTSPPMAFDISAADIATTLASVGAPTELVFGTVTVTRSAFPISGNLRWTGGFTWRIQFTSRGWNIPTVTLDASLLLNTQGATPLPVAQVEDGANLLTPPAGSVDGNQVGGQFLLSFNGVNAAAPCVIGTTTDNTQLTSGPTIPDTRLQAYLMAQFGFPSITVQRSLPTQAMGFTWFITFIDKDTGGDVSPLVITSTPASLTGSGAAISNAELIKGNQISGTFQLQFNGQTTGPISFSATPGEVADQINSLDSIRPSMVQVTRTGPYGPSTGIADANTQVLAYQWQITFRSSTWKDPTSDHSVMTPGNWIGPPATWTDVWETGYSKAWGRQVGPLFNNGFAMQCLSQGLTTTANDGSAACSVSLTRTGVGPLKGTFQLRLDSTSNPYMRQGVATSTPIAHNAWGTAVQSRSSGASMEEILESMVNIGNVAVTRGPVDVTTGGYAWTITFLNDKEPCAEHDSITGQCNSPGDVPALTVINPQLVASNPVITVCEKTANDCGGVNVNGIILRNDLNVFKVTGDPGIEHRFILDLTCQGATGGSTCAALVGGFIINTPVPTLGTALLAGDRFYLAGYSSCIFTVISVSSVFLDVVNTVCAPMQTPLTGGPFPLTIILSWNAQENQIMRVLQGASDPSLETGIWATGRKISVRKTVIGKYGAMSWLIRFISNPGLTPPGAGDISPLDVEFLTAPTCTCAISVLETQKGSIPLSGDFTIDYRSVFGPRVVHFDSTQERFERMMNEMNTLGIVRVTKFNIPSTTTGCSSTTCAGGWDGLPVVVDGTRGGYRWKVRYLKNPGDFNGFTYPPGTGNMNALTVSFANLLGTAKSVDVYTIQNGQSPLNGSFTLSYIGATSAPIAYSASAAMLEQAIEILPNVSHVTTTQDTLSTWPVPGALASIGQDGTVASISGVDIKQYFSPGDLIRFGPPITGSLIGSNGDVPITGTLSTSRVTVQDLSPVIVSTTSLTGLVFPQSQLRLGGSIYNVARTGVEVQTLTVSLTTSSWTTPNLATTFYTITMKYKGNSATSVCLPVQTSSLGAVLSGLITTMDPTAPANSITVTQSPIQVNGANSYYLYKIYFSGQYVLGDVPLITTSTTNCATLAGATAVAATAVPGGYVARQRVMLSTDSGTVIDNGGYYKLQLAAATTACLKWGDSSDAIQAALNAVLPDNVIVSRHGKGVSVTEMQQIVLTSNAPVVNGANGLFRLAYTNNGVTATTACLNYGLSATALQTALNSIGPSVVSTGHVAVSRMGDGTASWGYGYVYQIAFSGNLQVGLSNVLGNVAQLVVFSVGQGSCSPLATGVPSIQVKTTRAGQPAYTYDIFFVGSSYSIVAPLTIVQEGTCTSSWTQVGGSSRRTQVQVVNTGGSPEIQEIIIQDPVAAITGSPTFKLNFMGAATATSCLPYNAAAVDIQTALNSLTTIGANGVIVSQDIDPVRAPNGFINRVTFVGNALFGNLSPLTVITTGCSAFASATSSVSINEVQAGGGTGNELVLSTKYTGEILGSIVAYSVAQTFRVMDEKFQIDQIVVNNRNNDITGAGTYTLTLGASTTPVHWNALDTEMEIAFTVGLGIPGVTVTRRTDTALAPGGYVYTIYYSQSIGAVGTLTKTSAFTTATVTVTNIRAGSNTNLFTPTSIPLALATDSSTSASYVGIGTGLSVFKANGFQWSMLFDSSIGDIPALVGNTAPGRPSLQVFDNFIQGSPSTNLTVAGLLPGVPYYMQVSASSVIGDSLFSSPATIIPSSVSMAPQNLQAGYDMFVNEVQVVKTAARHVLEVQTVTTSTAVISEVQTLTTLASQCNNCIAGNIAYRNPTVQTITISALAPILGGSFEIVYTDTASSGTGTYTHTQYSTSALAWSSTASQVASAMVATHAFTASDIIVTREGDASVNYKYGYIFSITFVGNSVAGEVLPLAIQDTTTTPPCAACTAFSVLGGAGMTYSITQAQNFRSAMGTDTDVQRVIVKSDSVINTGGYTLTLLNAGAAMTSQCIPFNTAAADMETILQAMPNIDKVFVERSLDSTLAPNGYIYDLFFYGQGVTRYLLPSLTVVKGCIPFQTLVSNVLTPIPPANFDVTVTHVHQNAFADPTGFHSVSSTPAQLQTDLARLPILGPALFVSRSLQDIQGGFKWTIVFDQQDGNVPLFICGVDNTFSSVAAAKCTVESVIDGNTLGGYFMLGGSDPIPYNADEITMATALQELSWVGSVAVTRTGPTGQQVATNLLSGIGSSIQVVETVRGNALSGTFQLGFRDKVTTPIAWNAAATTVGDGSSMQEKLQAMSTIGALNINRIGPDFEGGYEWWITFTDDVKTGGDLPLLTASNIQLGGQGAVVSIREIMKGSVGSGRRLWVSFDPPAFDNGSPVTGYDIEWDSSSTFTAGPSVYLQQDQNLLFYRQKVISSAPSLSWSRTVQSVSSTIQSVAVAPTCTSFTLSFNGVPTATIAVGVTSLALVQTWLSGLSSIYGGVTVSPLVGLVTAGTSFAVTFTGQYGPQPLLVSSDTNNVISVVRSGVTNYRKEVLAFTCTGTAGSITITVKTLTATFPFSSLLSDVETGLETLLAAPSGSITVTTPSQPFVCAATPQVVTIIFHRTYGALSSGVTGAGGAVVALNPTSTAGIYVYPVSAMSGTFQLAFQGSTTPPMNSQSSAMDIRVALETLSGIQTAAVTRSLSFQIVSGTVDAQQGQMFVTCSAGQTCNFATLRYGIPGVPIYIGGTWYTVLSDLVSPDMPSSQLYLGDLNLNPTAYQGATATGIPVYEWAKGYIWTVDLLLLSDNTSLSMLLPRQTSLNPLDSNVIVQGDSCNKCYYMPTNVTEEGLIMGSPNYIRVEAENANGKSTPSPVVFAIPRQIPDAPNAINVVVVSGTEVEIFFSPPSATSSRTAPNYNSDITSYIIQWDTSTTFKHGLSACRSCATAFDGTIVTVTSDLTGSLRAGSRFTMGNMNCPLTIASLSPTALTVSPNSCTAFVTAAYDIFFYVFPPVALSGLPIQGTPPYRYLIQSLTISTTYYIRIAAVNSVPVQAVAVSGSPPDNRQWTFPISVTTSNVLPDPPLSALLLVISCSGLELQIQPALRDGQGQGGLAITGYSIDVDTVSTFSSAGRAYPVDVPVASFTQLYPGGPLTYYIQGLTTGTPYFVQVKAKTSIGYSRATITSNSLAPTCGAGPPTNVAMSTLSKLQVAPITTATVQWAAPLNQGGLTIRSYHVEWWTTAARSEVQVVELKWTTAPTALTFTLAFGGALSASMPFDISAANMRNSLMNIGGTNTPTALPIGSIQVTRTAVNVNQGYQWSVTFVTALRDQPMLQMAVGTSTGGAGIQNRVFEAVSGVAGGTTTTPGTPEVQVLTLTQSNLAQSITGFFRLSFMGSSWSTYIPATASPLFVQNVLQELFTVGQVTVNSLNNPVNPNFPANMIGWRITFNSVVGNVPALNVDSTKLLPATSVSTVYDGNNAVLPDGSWCTGVDVVCQGIYNYVRIGEQPVGYGFYDTNVPTVLTYTITGLTTGTSYYSSVTALNTLGLGVRAASYPTSIIPPIQIPSQPTSVTVGVKYGISTQLVASWSAPVSNGGSPILKYTVEYDTSPAFTTRGSQDVWCPVANIQAVWRITASKINLAQAAPLGAGWFQLKLTRANTVTTTDPIPYNAVAMGGQELGAQPAQSLVYCTACASCTDTCDVTRQQKSGSLQYKLQSLPNINGVVVTQSAQRADGGYVWSITFQDSGDDFSFEPIASVQSLNCAGNTCANSDYSVAAAKVTAGVTYPTCTGPQVIPAVGALTKGQLYYVRVSAFNSIGYSLPQMAPNPQKPMVVPGLPTGVTLQVNSVSSLKVVFSPPSDDGGDTVTSYLVTWSMFPDFRSSSSTIINILSGGAPYFCLINGLTKGQFYYVQVAAQNSQGTGVAAPSSPASLNPHTVPSAPTFVVLGITSPSMLTVAWQPPVDNGGDTITGYIVEWDTLASYNSLNLPPDKNRISISDVTQRSYTISLLTQFTAYYVRVFAVNSLGAGTGQDASLLPGVPDLVRPGKPITLTAAAVTTPVSGIYVQWQPPYIPDHGIPCFGSLSVPLPCPNILGISAVFGGVPLNNYVVEWATSSIFPGTNTKVSSGNNLYLLPADGLVSGTTYYVRVQAVNQNSLVSAFCQRSNVSPYLCPDNLLLYDGSYSTGTYVIATMP</sequence>
<feature type="domain" description="Fibronectin type-III" evidence="3">
    <location>
        <begin position="2614"/>
        <end position="2728"/>
    </location>
</feature>
<dbReference type="SMART" id="SM00060">
    <property type="entry name" value="FN3"/>
    <property type="match status" value="14"/>
</dbReference>
<accession>A0A6G0XYE9</accession>
<comment type="caution">
    <text evidence="4">The sequence shown here is derived from an EMBL/GenBank/DDBJ whole genome shotgun (WGS) entry which is preliminary data.</text>
</comment>
<evidence type="ECO:0000259" key="3">
    <source>
        <dbReference type="PROSITE" id="PS50853"/>
    </source>
</evidence>
<proteinExistence type="predicted"/>
<feature type="domain" description="Fibronectin type-III" evidence="3">
    <location>
        <begin position="7252"/>
        <end position="7378"/>
    </location>
</feature>
<dbReference type="InterPro" id="IPR013783">
    <property type="entry name" value="Ig-like_fold"/>
</dbReference>
<dbReference type="PROSITE" id="PS50853">
    <property type="entry name" value="FN3"/>
    <property type="match status" value="7"/>
</dbReference>
<feature type="domain" description="Fibronectin type-III" evidence="3">
    <location>
        <begin position="6288"/>
        <end position="6400"/>
    </location>
</feature>
<dbReference type="CDD" id="cd00063">
    <property type="entry name" value="FN3"/>
    <property type="match status" value="6"/>
</dbReference>
<keyword evidence="5" id="KW-1185">Reference proteome</keyword>
<evidence type="ECO:0000313" key="4">
    <source>
        <dbReference type="EMBL" id="KAF0745771.1"/>
    </source>
</evidence>
<dbReference type="InterPro" id="IPR050964">
    <property type="entry name" value="Striated_Muscle_Regulatory"/>
</dbReference>
<feature type="chain" id="PRO_5026202292" description="Fibronectin type-III domain-containing protein" evidence="2">
    <location>
        <begin position="29"/>
        <end position="7398"/>
    </location>
</feature>
<evidence type="ECO:0000313" key="5">
    <source>
        <dbReference type="Proteomes" id="UP000481153"/>
    </source>
</evidence>
<dbReference type="InterPro" id="IPR036116">
    <property type="entry name" value="FN3_sf"/>
</dbReference>
<dbReference type="EMBL" id="VJMJ01000001">
    <property type="protein sequence ID" value="KAF0745771.1"/>
    <property type="molecule type" value="Genomic_DNA"/>
</dbReference>
<dbReference type="InterPro" id="IPR003961">
    <property type="entry name" value="FN3_dom"/>
</dbReference>
<dbReference type="VEuPathDB" id="FungiDB:AeMF1_000422"/>
<gene>
    <name evidence="4" type="ORF">Ae201684_000219</name>
</gene>
<dbReference type="Pfam" id="PF00041">
    <property type="entry name" value="fn3"/>
    <property type="match status" value="2"/>
</dbReference>
<dbReference type="PANTHER" id="PTHR13817:SF73">
    <property type="entry name" value="FIBRONECTIN TYPE-III DOMAIN-CONTAINING PROTEIN"/>
    <property type="match status" value="1"/>
</dbReference>